<reference evidence="6" key="1">
    <citation type="submission" date="2025-08" db="UniProtKB">
        <authorList>
            <consortium name="RefSeq"/>
        </authorList>
    </citation>
    <scope>IDENTIFICATION</scope>
</reference>
<dbReference type="GO" id="GO:0016020">
    <property type="term" value="C:membrane"/>
    <property type="evidence" value="ECO:0007669"/>
    <property type="project" value="TreeGrafter"/>
</dbReference>
<dbReference type="InterPro" id="IPR033562">
    <property type="entry name" value="PLPL"/>
</dbReference>
<keyword evidence="1" id="KW-0443">Lipid metabolism</keyword>
<dbReference type="PROSITE" id="PS51635">
    <property type="entry name" value="PNPLA"/>
    <property type="match status" value="1"/>
</dbReference>
<protein>
    <submittedName>
        <fullName evidence="6">Patatin-like phospholipase domain-containing protein 5</fullName>
    </submittedName>
</protein>
<evidence type="ECO:0000313" key="5">
    <source>
        <dbReference type="Proteomes" id="UP000694850"/>
    </source>
</evidence>
<evidence type="ECO:0000313" key="6">
    <source>
        <dbReference type="RefSeq" id="XP_007939990.1"/>
    </source>
</evidence>
<accession>A0A8B6ZW99</accession>
<dbReference type="Proteomes" id="UP000694850">
    <property type="component" value="Unplaced"/>
</dbReference>
<feature type="domain" description="PNPLA" evidence="4">
    <location>
        <begin position="1"/>
        <end position="184"/>
    </location>
</feature>
<sequence>MTEVTVMSQKEKSVCNHLKAWRHGSSAEASWRCLFPELSNRSGNKVSVQTHFWAPSHRPLGARQGTQDFSCSNLLGLTNIIKQLSLGIFHPAFAPIEFIKQRLQEHLPADAHILASQQLGISLTRWSDGQNIIVTNFATRDELIQALVCTLYLPFYCGVIPPEFRGERYLDGGLSNNTPFEDSSSTITVSPFAGTQDICPESTSASLHELNTFNASVQLSTKNVFLAFVSLISPSPESAPVETGRAGFRDPLPIRLDLETDVIFQRERPKRERGLTKDPTLWGLVSKDPPVPAEGTQDAGCDRGGKAVLALNWAVPNVLVKDVPNFEELTPELETALRKACMRKSSPWAHFWQSGPGLALTYLLLPCTLPVEYVYFRFRRVVAWLPDVPADLRWTGGLLRLAACELYSRTKARLLRAVSPSTIVTETGLRPAEGKWFHCFASSLPVLPLSPCEAGHVWSGGLRGPVPGTLAGDPHSSHSHGSLFSIREVSPASLEEPIPGARCTGIRSSGRSPPAPRPQLLKPLCNHRIFLCSSPVTTFLTASALQPEVAPVHSALQPRPTYQA</sequence>
<dbReference type="GO" id="GO:0005737">
    <property type="term" value="C:cytoplasm"/>
    <property type="evidence" value="ECO:0007669"/>
    <property type="project" value="TreeGrafter"/>
</dbReference>
<dbReference type="GO" id="GO:0019433">
    <property type="term" value="P:triglyceride catabolic process"/>
    <property type="evidence" value="ECO:0007669"/>
    <property type="project" value="TreeGrafter"/>
</dbReference>
<organism evidence="5 6">
    <name type="scientific">Orycteropus afer afer</name>
    <dbReference type="NCBI Taxonomy" id="1230840"/>
    <lineage>
        <taxon>Eukaryota</taxon>
        <taxon>Metazoa</taxon>
        <taxon>Chordata</taxon>
        <taxon>Craniata</taxon>
        <taxon>Vertebrata</taxon>
        <taxon>Euteleostomi</taxon>
        <taxon>Mammalia</taxon>
        <taxon>Eutheria</taxon>
        <taxon>Afrotheria</taxon>
        <taxon>Tubulidentata</taxon>
        <taxon>Orycteropodidae</taxon>
        <taxon>Orycteropus</taxon>
    </lineage>
</organism>
<dbReference type="GO" id="GO:0005811">
    <property type="term" value="C:lipid droplet"/>
    <property type="evidence" value="ECO:0007669"/>
    <property type="project" value="TreeGrafter"/>
</dbReference>
<dbReference type="RefSeq" id="XP_007939990.1">
    <property type="nucleotide sequence ID" value="XM_007941799.1"/>
</dbReference>
<dbReference type="Pfam" id="PF01734">
    <property type="entry name" value="Patatin"/>
    <property type="match status" value="1"/>
</dbReference>
<feature type="short sequence motif" description="DGA/G" evidence="2">
    <location>
        <begin position="171"/>
        <end position="173"/>
    </location>
</feature>
<name>A0A8B6ZW99_ORYAF</name>
<dbReference type="InterPro" id="IPR002641">
    <property type="entry name" value="PNPLA_dom"/>
</dbReference>
<dbReference type="PANTHER" id="PTHR12406">
    <property type="entry name" value="CALCIUM-INDEPENDENT PHOSPHOLIPASE A2 IPLA2 -RELATED"/>
    <property type="match status" value="1"/>
</dbReference>
<proteinExistence type="predicted"/>
<dbReference type="OrthoDB" id="197155at2759"/>
<dbReference type="GO" id="GO:0004806">
    <property type="term" value="F:triacylglycerol lipase activity"/>
    <property type="evidence" value="ECO:0007669"/>
    <property type="project" value="TreeGrafter"/>
</dbReference>
<gene>
    <name evidence="6" type="primary">PNPLA5</name>
</gene>
<dbReference type="SUPFAM" id="SSF52151">
    <property type="entry name" value="FabD/lysophospholipase-like"/>
    <property type="match status" value="1"/>
</dbReference>
<evidence type="ECO:0000256" key="2">
    <source>
        <dbReference type="PROSITE-ProRule" id="PRU01161"/>
    </source>
</evidence>
<evidence type="ECO:0000256" key="3">
    <source>
        <dbReference type="SAM" id="MobiDB-lite"/>
    </source>
</evidence>
<dbReference type="InterPro" id="IPR016035">
    <property type="entry name" value="Acyl_Trfase/lysoPLipase"/>
</dbReference>
<evidence type="ECO:0000259" key="4">
    <source>
        <dbReference type="PROSITE" id="PS51635"/>
    </source>
</evidence>
<dbReference type="GeneID" id="103197823"/>
<dbReference type="PANTHER" id="PTHR12406:SF4">
    <property type="entry name" value="PATATIN-LIKE PHOSPHOLIPASE DOMAIN-CONTAINING PROTEIN 5"/>
    <property type="match status" value="1"/>
</dbReference>
<dbReference type="AlphaFoldDB" id="A0A8B6ZW99"/>
<dbReference type="CTD" id="150379"/>
<keyword evidence="5" id="KW-1185">Reference proteome</keyword>
<evidence type="ECO:0000256" key="1">
    <source>
        <dbReference type="ARBA" id="ARBA00023098"/>
    </source>
</evidence>
<dbReference type="GO" id="GO:0055088">
    <property type="term" value="P:lipid homeostasis"/>
    <property type="evidence" value="ECO:0007669"/>
    <property type="project" value="TreeGrafter"/>
</dbReference>
<dbReference type="Gene3D" id="3.40.1090.10">
    <property type="entry name" value="Cytosolic phospholipase A2 catalytic domain"/>
    <property type="match status" value="1"/>
</dbReference>
<comment type="caution">
    <text evidence="2">Lacks conserved residue(s) required for the propagation of feature annotation.</text>
</comment>
<feature type="region of interest" description="Disordered" evidence="3">
    <location>
        <begin position="495"/>
        <end position="517"/>
    </location>
</feature>